<keyword evidence="2" id="KW-1185">Reference proteome</keyword>
<dbReference type="GO" id="GO:0008168">
    <property type="term" value="F:methyltransferase activity"/>
    <property type="evidence" value="ECO:0007669"/>
    <property type="project" value="UniProtKB-KW"/>
</dbReference>
<protein>
    <submittedName>
        <fullName evidence="1">Class I SAM-dependent methyltransferase</fullName>
    </submittedName>
</protein>
<sequence length="218" mass="24575">MKTQSLWQHTLTFFPQFHAVLQEQIADGTVVVVGASDGKFVLPLVTSGHHVIAIERDPVAIHGGEVVLPGGITTRAPGLLARLKAEGLQDRVDIIEEDFLDIDSLHDVADAVWTSCSWHYSVNHRRPLGEFVGRMQDCLRPGGLFGAEFMMPIDQRHNVLEHYTSPERLIRHHFYAWNVALTLRTGIFMERAHVGQLGDHEHRMGFLLANHQPETARR</sequence>
<organism evidence="1 2">
    <name type="scientific">Streptomyces silvisoli</name>
    <dbReference type="NCBI Taxonomy" id="3034235"/>
    <lineage>
        <taxon>Bacteria</taxon>
        <taxon>Bacillati</taxon>
        <taxon>Actinomycetota</taxon>
        <taxon>Actinomycetes</taxon>
        <taxon>Kitasatosporales</taxon>
        <taxon>Streptomycetaceae</taxon>
        <taxon>Streptomyces</taxon>
    </lineage>
</organism>
<dbReference type="Gene3D" id="3.40.50.150">
    <property type="entry name" value="Vaccinia Virus protein VP39"/>
    <property type="match status" value="1"/>
</dbReference>
<evidence type="ECO:0000313" key="1">
    <source>
        <dbReference type="EMBL" id="MDF3290149.1"/>
    </source>
</evidence>
<dbReference type="EMBL" id="JARJBC010000006">
    <property type="protein sequence ID" value="MDF3290149.1"/>
    <property type="molecule type" value="Genomic_DNA"/>
</dbReference>
<dbReference type="RefSeq" id="WP_276093594.1">
    <property type="nucleotide sequence ID" value="NZ_JARJBC010000006.1"/>
</dbReference>
<gene>
    <name evidence="1" type="ORF">P3G67_13020</name>
</gene>
<dbReference type="GO" id="GO:0032259">
    <property type="term" value="P:methylation"/>
    <property type="evidence" value="ECO:0007669"/>
    <property type="project" value="UniProtKB-KW"/>
</dbReference>
<accession>A0ABT5ZJZ8</accession>
<keyword evidence="1" id="KW-0808">Transferase</keyword>
<comment type="caution">
    <text evidence="1">The sequence shown here is derived from an EMBL/GenBank/DDBJ whole genome shotgun (WGS) entry which is preliminary data.</text>
</comment>
<dbReference type="CDD" id="cd02440">
    <property type="entry name" value="AdoMet_MTases"/>
    <property type="match status" value="1"/>
</dbReference>
<proteinExistence type="predicted"/>
<reference evidence="1 2" key="1">
    <citation type="submission" date="2023-03" db="EMBL/GenBank/DDBJ databases">
        <title>Draft genome sequence of Streptomyces sp. RB6PN23 isolated from peat swamp forest in Thailand.</title>
        <authorList>
            <person name="Klaysubun C."/>
            <person name="Duangmal K."/>
        </authorList>
    </citation>
    <scope>NUCLEOTIDE SEQUENCE [LARGE SCALE GENOMIC DNA]</scope>
    <source>
        <strain evidence="1 2">RB6PN23</strain>
    </source>
</reference>
<keyword evidence="1" id="KW-0489">Methyltransferase</keyword>
<name>A0ABT5ZJZ8_9ACTN</name>
<dbReference type="SUPFAM" id="SSF53335">
    <property type="entry name" value="S-adenosyl-L-methionine-dependent methyltransferases"/>
    <property type="match status" value="1"/>
</dbReference>
<dbReference type="Proteomes" id="UP001216579">
    <property type="component" value="Unassembled WGS sequence"/>
</dbReference>
<evidence type="ECO:0000313" key="2">
    <source>
        <dbReference type="Proteomes" id="UP001216579"/>
    </source>
</evidence>
<dbReference type="InterPro" id="IPR029063">
    <property type="entry name" value="SAM-dependent_MTases_sf"/>
</dbReference>